<keyword evidence="1" id="KW-0862">Zinc</keyword>
<evidence type="ECO:0000313" key="1">
    <source>
        <dbReference type="EMBL" id="OES44534.1"/>
    </source>
</evidence>
<name>A0A1E7DNA3_9BACI</name>
<keyword evidence="2" id="KW-1185">Reference proteome</keyword>
<keyword evidence="1" id="KW-0863">Zinc-finger</keyword>
<gene>
    <name evidence="1" type="ORF">BA724_09695</name>
</gene>
<dbReference type="InterPro" id="IPR019718">
    <property type="entry name" value="DUF2602"/>
</dbReference>
<protein>
    <submittedName>
        <fullName evidence="1">Zinc-finger domain-containing protein</fullName>
    </submittedName>
</protein>
<dbReference type="Proteomes" id="UP000095658">
    <property type="component" value="Unassembled WGS sequence"/>
</dbReference>
<dbReference type="OrthoDB" id="2454446at2"/>
<sequence length="58" mass="6637">MSRTELLLEVEDLLNTYCKDCLVKSTLRKEKGKLAAHKFCITECTIGEKLKQYGDKLS</sequence>
<comment type="caution">
    <text evidence="1">The sequence shown here is derived from an EMBL/GenBank/DDBJ whole genome shotgun (WGS) entry which is preliminary data.</text>
</comment>
<dbReference type="RefSeq" id="WP_069939125.1">
    <property type="nucleotide sequence ID" value="NZ_MAMP01000022.1"/>
</dbReference>
<keyword evidence="1" id="KW-0479">Metal-binding</keyword>
<dbReference type="Pfam" id="PF10782">
    <property type="entry name" value="zf-C2HCIx2C"/>
    <property type="match status" value="1"/>
</dbReference>
<accession>A0A1E7DNA3</accession>
<organism evidence="1 2">
    <name type="scientific">Domibacillus iocasae</name>
    <dbReference type="NCBI Taxonomy" id="1714016"/>
    <lineage>
        <taxon>Bacteria</taxon>
        <taxon>Bacillati</taxon>
        <taxon>Bacillota</taxon>
        <taxon>Bacilli</taxon>
        <taxon>Bacillales</taxon>
        <taxon>Bacillaceae</taxon>
        <taxon>Domibacillus</taxon>
    </lineage>
</organism>
<dbReference type="GO" id="GO:0008270">
    <property type="term" value="F:zinc ion binding"/>
    <property type="evidence" value="ECO:0007669"/>
    <property type="project" value="UniProtKB-KW"/>
</dbReference>
<dbReference type="STRING" id="1714016.BA724_09695"/>
<dbReference type="EMBL" id="MAMP01000022">
    <property type="protein sequence ID" value="OES44534.1"/>
    <property type="molecule type" value="Genomic_DNA"/>
</dbReference>
<reference evidence="1 2" key="1">
    <citation type="submission" date="2016-06" db="EMBL/GenBank/DDBJ databases">
        <title>Domibacillus iocasae genome sequencing.</title>
        <authorList>
            <person name="Verma A."/>
            <person name="Pal Y."/>
            <person name="Ojha A.K."/>
            <person name="Krishnamurthi S."/>
        </authorList>
    </citation>
    <scope>NUCLEOTIDE SEQUENCE [LARGE SCALE GENOMIC DNA]</scope>
    <source>
        <strain evidence="1 2">DSM 29979</strain>
    </source>
</reference>
<evidence type="ECO:0000313" key="2">
    <source>
        <dbReference type="Proteomes" id="UP000095658"/>
    </source>
</evidence>
<dbReference type="AlphaFoldDB" id="A0A1E7DNA3"/>
<proteinExistence type="predicted"/>